<dbReference type="Proteomes" id="UP001050691">
    <property type="component" value="Unassembled WGS sequence"/>
</dbReference>
<dbReference type="AlphaFoldDB" id="A0AAV5A545"/>
<feature type="compositionally biased region" description="Low complexity" evidence="1">
    <location>
        <begin position="75"/>
        <end position="84"/>
    </location>
</feature>
<evidence type="ECO:0000313" key="3">
    <source>
        <dbReference type="Proteomes" id="UP001050691"/>
    </source>
</evidence>
<dbReference type="EMBL" id="BPWL01000003">
    <property type="protein sequence ID" value="GJJ08359.1"/>
    <property type="molecule type" value="Genomic_DNA"/>
</dbReference>
<sequence length="652" mass="72763">MGEAEGEAGDKGIRVDENGEGALKAVILDEADDVPVESNLEEYANTPEFDRLCSEKARERALSSDERNDPDDDSIWSSPDSVSSATTTESAPYEVPKAEAYLYYAGVSPKGRGPKLIYRTSSDIFEEPSGPEAYRRLMKVITVPDDHEFGKDGLWNRVRDKVVKFLKRRKIKVTSVDFVRFTWLDKRPDQEIVEDEDDAKEEEEEEVDYDDIPTIKPVEDGIRHFTNPTIWVGVLPETLTGAVAHESAKDIRAFLDELKVKKIDIAYRESISKSLLGHGPALFPPVEKDDPLKDVIDNVSVPLSIPIAGRKTTMQGTLGPYFRVGNKLYAITARHDVFPSDGDNDEYRHKDPTPKKEVVVMGTHARRVGDGINVEDLQAKLKKNEVELAETRIKINKLKTFFVDIKKRWSKLKDRVIGFVAWAPPIGVGVAPHRYTRDLCVIELYKDKFKNMIGNVLSLGAVLVCLIECADLKCTSLPGPEYTPSKLKSLMYDRTDVPSEFKYPNGGLLPLRGMLTADHINNPNSLNLQGDSIRHVIKRGFTTNTTIGTLTRFMSFVRKYFATGNLESLELPILSHENEGGAFSRGGDSGSLIVSARGEFVGLITGGTYKGIDSSDITFVTLFEYIWKLIRKESPGANLYFDDLQAFLADVA</sequence>
<name>A0AAV5A545_9AGAM</name>
<comment type="caution">
    <text evidence="2">The sequence shown here is derived from an EMBL/GenBank/DDBJ whole genome shotgun (WGS) entry which is preliminary data.</text>
</comment>
<reference evidence="2" key="1">
    <citation type="submission" date="2021-10" db="EMBL/GenBank/DDBJ databases">
        <title>De novo Genome Assembly of Clathrus columnatus (Basidiomycota, Fungi) Using Illumina and Nanopore Sequence Data.</title>
        <authorList>
            <person name="Ogiso-Tanaka E."/>
            <person name="Itagaki H."/>
            <person name="Hosoya T."/>
            <person name="Hosaka K."/>
        </authorList>
    </citation>
    <scope>NUCLEOTIDE SEQUENCE</scope>
    <source>
        <strain evidence="2">MO-923</strain>
    </source>
</reference>
<organism evidence="2 3">
    <name type="scientific">Clathrus columnatus</name>
    <dbReference type="NCBI Taxonomy" id="1419009"/>
    <lineage>
        <taxon>Eukaryota</taxon>
        <taxon>Fungi</taxon>
        <taxon>Dikarya</taxon>
        <taxon>Basidiomycota</taxon>
        <taxon>Agaricomycotina</taxon>
        <taxon>Agaricomycetes</taxon>
        <taxon>Phallomycetidae</taxon>
        <taxon>Phallales</taxon>
        <taxon>Clathraceae</taxon>
        <taxon>Clathrus</taxon>
    </lineage>
</organism>
<accession>A0AAV5A545</accession>
<gene>
    <name evidence="2" type="ORF">Clacol_002573</name>
</gene>
<evidence type="ECO:0000313" key="2">
    <source>
        <dbReference type="EMBL" id="GJJ08359.1"/>
    </source>
</evidence>
<feature type="compositionally biased region" description="Basic and acidic residues" evidence="1">
    <location>
        <begin position="48"/>
        <end position="67"/>
    </location>
</feature>
<evidence type="ECO:0000256" key="1">
    <source>
        <dbReference type="SAM" id="MobiDB-lite"/>
    </source>
</evidence>
<keyword evidence="3" id="KW-1185">Reference proteome</keyword>
<proteinExistence type="predicted"/>
<feature type="region of interest" description="Disordered" evidence="1">
    <location>
        <begin position="38"/>
        <end position="91"/>
    </location>
</feature>
<protein>
    <recommendedName>
        <fullName evidence="4">Peptidase S1 domain-containing protein</fullName>
    </recommendedName>
</protein>
<evidence type="ECO:0008006" key="4">
    <source>
        <dbReference type="Google" id="ProtNLM"/>
    </source>
</evidence>